<evidence type="ECO:0000256" key="1">
    <source>
        <dbReference type="SAM" id="Phobius"/>
    </source>
</evidence>
<keyword evidence="3" id="KW-1185">Reference proteome</keyword>
<evidence type="ECO:0000313" key="3">
    <source>
        <dbReference type="Proteomes" id="UP000782554"/>
    </source>
</evidence>
<keyword evidence="1" id="KW-0472">Membrane</keyword>
<name>A0ABS7JV51_9SPHN</name>
<comment type="caution">
    <text evidence="2">The sequence shown here is derived from an EMBL/GenBank/DDBJ whole genome shotgun (WGS) entry which is preliminary data.</text>
</comment>
<evidence type="ECO:0000313" key="2">
    <source>
        <dbReference type="EMBL" id="MBX7501456.1"/>
    </source>
</evidence>
<keyword evidence="1" id="KW-0812">Transmembrane</keyword>
<sequence length="77" mass="8394">MKALIGKIMLVVALLAAGMVLFGTVSLLDKSYMPILAPIATTGLIAWCLAGILFWKRWSIAAIPIFALPFLPTSIWY</sequence>
<dbReference type="RefSeq" id="WP_221602539.1">
    <property type="nucleotide sequence ID" value="NZ_JAIGNU010000001.1"/>
</dbReference>
<dbReference type="EMBL" id="JAIGNU010000001">
    <property type="protein sequence ID" value="MBX7501456.1"/>
    <property type="molecule type" value="Genomic_DNA"/>
</dbReference>
<accession>A0ABS7JV51</accession>
<organism evidence="2 3">
    <name type="scientific">Qipengyuania mesophila</name>
    <dbReference type="NCBI Taxonomy" id="2867246"/>
    <lineage>
        <taxon>Bacteria</taxon>
        <taxon>Pseudomonadati</taxon>
        <taxon>Pseudomonadota</taxon>
        <taxon>Alphaproteobacteria</taxon>
        <taxon>Sphingomonadales</taxon>
        <taxon>Erythrobacteraceae</taxon>
        <taxon>Qipengyuania</taxon>
    </lineage>
</organism>
<proteinExistence type="predicted"/>
<protein>
    <submittedName>
        <fullName evidence="2">Uncharacterized protein</fullName>
    </submittedName>
</protein>
<reference evidence="2 3" key="1">
    <citation type="submission" date="2021-08" db="EMBL/GenBank/DDBJ databases">
        <title>Comparative Genomics Analysis of the Genus Qipengyuania Reveals Extensive Genetic Diversity and Metabolic Versatility, Including the Description of Fifteen Novel Species.</title>
        <authorList>
            <person name="Liu Y."/>
        </authorList>
    </citation>
    <scope>NUCLEOTIDE SEQUENCE [LARGE SCALE GENOMIC DNA]</scope>
    <source>
        <strain evidence="2 3">YG27</strain>
    </source>
</reference>
<gene>
    <name evidence="2" type="ORF">K3181_08380</name>
</gene>
<dbReference type="Proteomes" id="UP000782554">
    <property type="component" value="Unassembled WGS sequence"/>
</dbReference>
<feature type="transmembrane region" description="Helical" evidence="1">
    <location>
        <begin position="37"/>
        <end position="55"/>
    </location>
</feature>
<keyword evidence="1" id="KW-1133">Transmembrane helix</keyword>